<evidence type="ECO:0000313" key="2">
    <source>
        <dbReference type="EMBL" id="KKN52194.1"/>
    </source>
</evidence>
<sequence length="628" mass="70984">MANINRGISNREEEYLRHGEIEEKPQFETLSHGVLELNVPEKDLLRVLDMKQRESEDFFDNKLNLGKRRKKNNDYWRGKQIDYGMFHRWQVPYVDNVIYRDVETILPIAVSKVPDIIVSPASEDPEKIKRAKALQSVLDFTVKQRHVRQVLRKATRHSLLDFIFVIKARWDKLKQSFVFEAIQPDKLILDHTAMRTDFGMSSEAFDFIGEWIEEPLKVVISKFPNKKQEILDRTAGGVKQENARQMANKIRYQEIWFTWHDDNGIPTEALLWRYKDLILDKMRNPYWDYEGQERAVAIDPITGNPIKQTIQFNHFDMPKKPYIIMNYQYTGVSGPIDDTTPVEQALPLQDVVNKRGRQITELADKANPKKIISAEFISKEDAVDITDDPGETIVGEGSVRDGFTYVPGIPPNPVLFQDLVSNRLEIDNIIGAHATTRGERVPEESGIARQITREGDFGRIDDMVLSLIEPAADEMANWMVHFMKVFGTQEHFAQVLGEAGKTEFVEFDRDSIDDGLNITVKASTVDKTERRATATQLASAGSIDPLSLMEDLDAKNPIERAKRMIAFQSDPSGASYMQLILGDQQGAQTLQDNAAQQAPEGGAAPAGGIAPPTQAPPTEVTPPGLEGV</sequence>
<dbReference type="AlphaFoldDB" id="A0A0F9RBC3"/>
<proteinExistence type="predicted"/>
<feature type="region of interest" description="Disordered" evidence="1">
    <location>
        <begin position="591"/>
        <end position="628"/>
    </location>
</feature>
<dbReference type="EMBL" id="LAZR01001030">
    <property type="protein sequence ID" value="KKN52194.1"/>
    <property type="molecule type" value="Genomic_DNA"/>
</dbReference>
<protein>
    <recommendedName>
        <fullName evidence="3">Portal protein</fullName>
    </recommendedName>
</protein>
<accession>A0A0F9RBC3</accession>
<feature type="compositionally biased region" description="Low complexity" evidence="1">
    <location>
        <begin position="594"/>
        <end position="612"/>
    </location>
</feature>
<evidence type="ECO:0000256" key="1">
    <source>
        <dbReference type="SAM" id="MobiDB-lite"/>
    </source>
</evidence>
<organism evidence="2">
    <name type="scientific">marine sediment metagenome</name>
    <dbReference type="NCBI Taxonomy" id="412755"/>
    <lineage>
        <taxon>unclassified sequences</taxon>
        <taxon>metagenomes</taxon>
        <taxon>ecological metagenomes</taxon>
    </lineage>
</organism>
<evidence type="ECO:0008006" key="3">
    <source>
        <dbReference type="Google" id="ProtNLM"/>
    </source>
</evidence>
<reference evidence="2" key="1">
    <citation type="journal article" date="2015" name="Nature">
        <title>Complex archaea that bridge the gap between prokaryotes and eukaryotes.</title>
        <authorList>
            <person name="Spang A."/>
            <person name="Saw J.H."/>
            <person name="Jorgensen S.L."/>
            <person name="Zaremba-Niedzwiedzka K."/>
            <person name="Martijn J."/>
            <person name="Lind A.E."/>
            <person name="van Eijk R."/>
            <person name="Schleper C."/>
            <person name="Guy L."/>
            <person name="Ettema T.J."/>
        </authorList>
    </citation>
    <scope>NUCLEOTIDE SEQUENCE</scope>
</reference>
<gene>
    <name evidence="2" type="ORF">LCGC14_0615440</name>
</gene>
<comment type="caution">
    <text evidence="2">The sequence shown here is derived from an EMBL/GenBank/DDBJ whole genome shotgun (WGS) entry which is preliminary data.</text>
</comment>
<name>A0A0F9RBC3_9ZZZZ</name>